<protein>
    <submittedName>
        <fullName evidence="1">Uncharacterized protein</fullName>
    </submittedName>
</protein>
<name>A0ABS3YN26_9BACT</name>
<organism evidence="1 2">
    <name type="scientific">Niastella soli</name>
    <dbReference type="NCBI Taxonomy" id="2821487"/>
    <lineage>
        <taxon>Bacteria</taxon>
        <taxon>Pseudomonadati</taxon>
        <taxon>Bacteroidota</taxon>
        <taxon>Chitinophagia</taxon>
        <taxon>Chitinophagales</taxon>
        <taxon>Chitinophagaceae</taxon>
        <taxon>Niastella</taxon>
    </lineage>
</organism>
<gene>
    <name evidence="1" type="ORF">J7I42_03305</name>
</gene>
<reference evidence="1 2" key="1">
    <citation type="submission" date="2021-03" db="EMBL/GenBank/DDBJ databases">
        <title>Assistant Professor.</title>
        <authorList>
            <person name="Huq M.A."/>
        </authorList>
    </citation>
    <scope>NUCLEOTIDE SEQUENCE [LARGE SCALE GENOMIC DNA]</scope>
    <source>
        <strain evidence="1 2">MAH-29</strain>
    </source>
</reference>
<dbReference type="RefSeq" id="WP_209137346.1">
    <property type="nucleotide sequence ID" value="NZ_JAGHKO010000001.1"/>
</dbReference>
<dbReference type="EMBL" id="JAGHKO010000001">
    <property type="protein sequence ID" value="MBO9199277.1"/>
    <property type="molecule type" value="Genomic_DNA"/>
</dbReference>
<sequence>MTKQISSYKELLEEKARLKLLLAEQEMLIKEDWHLIKEDLRPFTIAGSTLRNLLTRKATTSAMQLGVNLFADGFVKKVLLGNTGWITKMVIPFFIKNFASHITDEPEKIIHKIRNLFKRNKKEEGATQETGMDAV</sequence>
<evidence type="ECO:0000313" key="2">
    <source>
        <dbReference type="Proteomes" id="UP000677244"/>
    </source>
</evidence>
<accession>A0ABS3YN26</accession>
<proteinExistence type="predicted"/>
<keyword evidence="2" id="KW-1185">Reference proteome</keyword>
<evidence type="ECO:0000313" key="1">
    <source>
        <dbReference type="EMBL" id="MBO9199277.1"/>
    </source>
</evidence>
<dbReference type="Proteomes" id="UP000677244">
    <property type="component" value="Unassembled WGS sequence"/>
</dbReference>
<comment type="caution">
    <text evidence="1">The sequence shown here is derived from an EMBL/GenBank/DDBJ whole genome shotgun (WGS) entry which is preliminary data.</text>
</comment>